<protein>
    <submittedName>
        <fullName evidence="1">YhcH/YjgK/YiaL family protein</fullName>
    </submittedName>
</protein>
<dbReference type="NCBIfam" id="TIGR00022">
    <property type="entry name" value="YhcH/YjgK/YiaL family protein"/>
    <property type="match status" value="1"/>
</dbReference>
<dbReference type="RefSeq" id="WP_106306364.1">
    <property type="nucleotide sequence ID" value="NZ_JBEPLY010000008.1"/>
</dbReference>
<proteinExistence type="predicted"/>
<accession>A0ABV2ICJ4</accession>
<sequence length="154" mass="16992">MIFGRLDNVDLEKATLPDAVLEGLQFLNETDLANASEGRIDIDGDRIFASVQDYTTGPQEEKRPESHIRYLDIQYIVSGREMIGVAPLSTTPPAAEDLSGERDLLFYDQVGEESSLVLSAGSYAVFYPWDVHRPGCAVGETGEAVRKVVVKIRM</sequence>
<dbReference type="SUPFAM" id="SSF51197">
    <property type="entry name" value="Clavaminate synthase-like"/>
    <property type="match status" value="1"/>
</dbReference>
<evidence type="ECO:0000313" key="2">
    <source>
        <dbReference type="Proteomes" id="UP001549164"/>
    </source>
</evidence>
<dbReference type="InterPro" id="IPR004375">
    <property type="entry name" value="NanQ/TabA/YiaL"/>
</dbReference>
<evidence type="ECO:0000313" key="1">
    <source>
        <dbReference type="EMBL" id="MET3600640.1"/>
    </source>
</evidence>
<keyword evidence="2" id="KW-1185">Reference proteome</keyword>
<organism evidence="1 2">
    <name type="scientific">Martelella mangrovi</name>
    <dbReference type="NCBI Taxonomy" id="1397477"/>
    <lineage>
        <taxon>Bacteria</taxon>
        <taxon>Pseudomonadati</taxon>
        <taxon>Pseudomonadota</taxon>
        <taxon>Alphaproteobacteria</taxon>
        <taxon>Hyphomicrobiales</taxon>
        <taxon>Aurantimonadaceae</taxon>
        <taxon>Martelella</taxon>
    </lineage>
</organism>
<dbReference type="EMBL" id="JBEPLY010000008">
    <property type="protein sequence ID" value="MET3600640.1"/>
    <property type="molecule type" value="Genomic_DNA"/>
</dbReference>
<gene>
    <name evidence="1" type="ORF">ABID12_002590</name>
</gene>
<reference evidence="1 2" key="1">
    <citation type="submission" date="2024-06" db="EMBL/GenBank/DDBJ databases">
        <title>Genomic Encyclopedia of Type Strains, Phase IV (KMG-IV): sequencing the most valuable type-strain genomes for metagenomic binning, comparative biology and taxonomic classification.</title>
        <authorList>
            <person name="Goeker M."/>
        </authorList>
    </citation>
    <scope>NUCLEOTIDE SEQUENCE [LARGE SCALE GENOMIC DNA]</scope>
    <source>
        <strain evidence="1 2">DSM 28102</strain>
    </source>
</reference>
<dbReference type="InterPro" id="IPR037012">
    <property type="entry name" value="NanQ/TabA/YiaL_sf"/>
</dbReference>
<comment type="caution">
    <text evidence="1">The sequence shown here is derived from an EMBL/GenBank/DDBJ whole genome shotgun (WGS) entry which is preliminary data.</text>
</comment>
<dbReference type="Pfam" id="PF04074">
    <property type="entry name" value="DUF386"/>
    <property type="match status" value="1"/>
</dbReference>
<name>A0ABV2ICJ4_9HYPH</name>
<dbReference type="Gene3D" id="2.60.120.370">
    <property type="entry name" value="YhcH/YjgK/YiaL"/>
    <property type="match status" value="1"/>
</dbReference>
<dbReference type="PANTHER" id="PTHR34986:SF1">
    <property type="entry name" value="PROTEIN YIAL"/>
    <property type="match status" value="1"/>
</dbReference>
<dbReference type="PANTHER" id="PTHR34986">
    <property type="entry name" value="EVOLVED BETA-GALACTOSIDASE SUBUNIT BETA"/>
    <property type="match status" value="1"/>
</dbReference>
<dbReference type="Proteomes" id="UP001549164">
    <property type="component" value="Unassembled WGS sequence"/>
</dbReference>